<name>A0ABP6PN91_9ACTN</name>
<reference evidence="2" key="1">
    <citation type="journal article" date="2019" name="Int. J. Syst. Evol. Microbiol.">
        <title>The Global Catalogue of Microorganisms (GCM) 10K type strain sequencing project: providing services to taxonomists for standard genome sequencing and annotation.</title>
        <authorList>
            <consortium name="The Broad Institute Genomics Platform"/>
            <consortium name="The Broad Institute Genome Sequencing Center for Infectious Disease"/>
            <person name="Wu L."/>
            <person name="Ma J."/>
        </authorList>
    </citation>
    <scope>NUCLEOTIDE SEQUENCE [LARGE SCALE GENOMIC DNA]</scope>
    <source>
        <strain evidence="2">JCM 9376</strain>
    </source>
</reference>
<gene>
    <name evidence="1" type="ORF">GCM10010467_18660</name>
</gene>
<sequence length="52" mass="5896">MMGMIMPERKDPNFWTPTRRLPGELLSELCAAGDVDVVVMAYAFRQVPRLGE</sequence>
<evidence type="ECO:0000313" key="1">
    <source>
        <dbReference type="EMBL" id="GAA3183228.1"/>
    </source>
</evidence>
<keyword evidence="2" id="KW-1185">Reference proteome</keyword>
<organism evidence="1 2">
    <name type="scientific">Actinocorallia glomerata</name>
    <dbReference type="NCBI Taxonomy" id="46203"/>
    <lineage>
        <taxon>Bacteria</taxon>
        <taxon>Bacillati</taxon>
        <taxon>Actinomycetota</taxon>
        <taxon>Actinomycetes</taxon>
        <taxon>Streptosporangiales</taxon>
        <taxon>Thermomonosporaceae</taxon>
        <taxon>Actinocorallia</taxon>
    </lineage>
</organism>
<proteinExistence type="predicted"/>
<evidence type="ECO:0000313" key="2">
    <source>
        <dbReference type="Proteomes" id="UP001501404"/>
    </source>
</evidence>
<dbReference type="Proteomes" id="UP001501404">
    <property type="component" value="Unassembled WGS sequence"/>
</dbReference>
<accession>A0ABP6PN91</accession>
<protein>
    <submittedName>
        <fullName evidence="1">Uncharacterized protein</fullName>
    </submittedName>
</protein>
<dbReference type="EMBL" id="BAAAUU010000028">
    <property type="protein sequence ID" value="GAA3183228.1"/>
    <property type="molecule type" value="Genomic_DNA"/>
</dbReference>
<comment type="caution">
    <text evidence="1">The sequence shown here is derived from an EMBL/GenBank/DDBJ whole genome shotgun (WGS) entry which is preliminary data.</text>
</comment>